<name>A0ABW0J4J9_9BURK</name>
<comment type="caution">
    <text evidence="1">The sequence shown here is derived from an EMBL/GenBank/DDBJ whole genome shotgun (WGS) entry which is preliminary data.</text>
</comment>
<accession>A0ABW0J4J9</accession>
<dbReference type="Proteomes" id="UP001596103">
    <property type="component" value="Unassembled WGS sequence"/>
</dbReference>
<evidence type="ECO:0000313" key="2">
    <source>
        <dbReference type="Proteomes" id="UP001596103"/>
    </source>
</evidence>
<sequence length="110" mass="12449">MRLSLVARVTHRRQSRFFEQVYIAAGAQVLDQGGRIFMIEYGDVQCTHLTVDRDGCFTPGVDALQRGMVQRLHQFNYRPKAGRFVAVKVTGETELAAVNNYLHGEPCRAH</sequence>
<organism evidence="1 2">
    <name type="scientific">Paraburkholderia denitrificans</name>
    <dbReference type="NCBI Taxonomy" id="694025"/>
    <lineage>
        <taxon>Bacteria</taxon>
        <taxon>Pseudomonadati</taxon>
        <taxon>Pseudomonadota</taxon>
        <taxon>Betaproteobacteria</taxon>
        <taxon>Burkholderiales</taxon>
        <taxon>Burkholderiaceae</taxon>
        <taxon>Paraburkholderia</taxon>
    </lineage>
</organism>
<keyword evidence="2" id="KW-1185">Reference proteome</keyword>
<dbReference type="EMBL" id="JBHSMP010000007">
    <property type="protein sequence ID" value="MFC5427973.1"/>
    <property type="molecule type" value="Genomic_DNA"/>
</dbReference>
<reference evidence="2" key="1">
    <citation type="journal article" date="2019" name="Int. J. Syst. Evol. Microbiol.">
        <title>The Global Catalogue of Microorganisms (GCM) 10K type strain sequencing project: providing services to taxonomists for standard genome sequencing and annotation.</title>
        <authorList>
            <consortium name="The Broad Institute Genomics Platform"/>
            <consortium name="The Broad Institute Genome Sequencing Center for Infectious Disease"/>
            <person name="Wu L."/>
            <person name="Ma J."/>
        </authorList>
    </citation>
    <scope>NUCLEOTIDE SEQUENCE [LARGE SCALE GENOMIC DNA]</scope>
    <source>
        <strain evidence="2">CCUG 56042</strain>
    </source>
</reference>
<dbReference type="RefSeq" id="WP_377709629.1">
    <property type="nucleotide sequence ID" value="NZ_JBHSMP010000007.1"/>
</dbReference>
<evidence type="ECO:0000313" key="1">
    <source>
        <dbReference type="EMBL" id="MFC5427973.1"/>
    </source>
</evidence>
<protein>
    <submittedName>
        <fullName evidence="1">Uncharacterized protein</fullName>
    </submittedName>
</protein>
<proteinExistence type="predicted"/>
<gene>
    <name evidence="1" type="ORF">ACFPTO_03995</name>
</gene>